<dbReference type="Pfam" id="PF13358">
    <property type="entry name" value="DDE_3"/>
    <property type="match status" value="1"/>
</dbReference>
<proteinExistence type="predicted"/>
<dbReference type="Gene3D" id="3.30.420.10">
    <property type="entry name" value="Ribonuclease H-like superfamily/Ribonuclease H"/>
    <property type="match status" value="1"/>
</dbReference>
<keyword evidence="3" id="KW-1185">Reference proteome</keyword>
<accession>A0A4Y2I288</accession>
<comment type="caution">
    <text evidence="2">The sequence shown here is derived from an EMBL/GenBank/DDBJ whole genome shotgun (WGS) entry which is preliminary data.</text>
</comment>
<evidence type="ECO:0000313" key="3">
    <source>
        <dbReference type="Proteomes" id="UP000499080"/>
    </source>
</evidence>
<protein>
    <recommendedName>
        <fullName evidence="1">Tc1-like transposase DDE domain-containing protein</fullName>
    </recommendedName>
</protein>
<organism evidence="2 3">
    <name type="scientific">Araneus ventricosus</name>
    <name type="common">Orbweaver spider</name>
    <name type="synonym">Epeira ventricosa</name>
    <dbReference type="NCBI Taxonomy" id="182803"/>
    <lineage>
        <taxon>Eukaryota</taxon>
        <taxon>Metazoa</taxon>
        <taxon>Ecdysozoa</taxon>
        <taxon>Arthropoda</taxon>
        <taxon>Chelicerata</taxon>
        <taxon>Arachnida</taxon>
        <taxon>Araneae</taxon>
        <taxon>Araneomorphae</taxon>
        <taxon>Entelegynae</taxon>
        <taxon>Araneoidea</taxon>
        <taxon>Araneidae</taxon>
        <taxon>Araneus</taxon>
    </lineage>
</organism>
<feature type="domain" description="Tc1-like transposase DDE" evidence="1">
    <location>
        <begin position="24"/>
        <end position="81"/>
    </location>
</feature>
<dbReference type="InterPro" id="IPR036397">
    <property type="entry name" value="RNaseH_sf"/>
</dbReference>
<evidence type="ECO:0000259" key="1">
    <source>
        <dbReference type="Pfam" id="PF13358"/>
    </source>
</evidence>
<sequence length="92" mass="10312">MTGQIYCDIILQHARLFRGAMGADFVLVDDDARPHRATIVDECLAEEDITLLEWPSFSPDLNPAGHICDMLGRRVAASHASPRYISFRIHFG</sequence>
<dbReference type="InterPro" id="IPR038717">
    <property type="entry name" value="Tc1-like_DDE_dom"/>
</dbReference>
<reference evidence="2 3" key="1">
    <citation type="journal article" date="2019" name="Sci. Rep.">
        <title>Orb-weaving spider Araneus ventricosus genome elucidates the spidroin gene catalogue.</title>
        <authorList>
            <person name="Kono N."/>
            <person name="Nakamura H."/>
            <person name="Ohtoshi R."/>
            <person name="Moran D.A.P."/>
            <person name="Shinohara A."/>
            <person name="Yoshida Y."/>
            <person name="Fujiwara M."/>
            <person name="Mori M."/>
            <person name="Tomita M."/>
            <person name="Arakawa K."/>
        </authorList>
    </citation>
    <scope>NUCLEOTIDE SEQUENCE [LARGE SCALE GENOMIC DNA]</scope>
</reference>
<evidence type="ECO:0000313" key="2">
    <source>
        <dbReference type="EMBL" id="GBM71698.1"/>
    </source>
</evidence>
<dbReference type="Proteomes" id="UP000499080">
    <property type="component" value="Unassembled WGS sequence"/>
</dbReference>
<dbReference type="GO" id="GO:0003676">
    <property type="term" value="F:nucleic acid binding"/>
    <property type="evidence" value="ECO:0007669"/>
    <property type="project" value="InterPro"/>
</dbReference>
<dbReference type="EMBL" id="BGPR01002328">
    <property type="protein sequence ID" value="GBM71698.1"/>
    <property type="molecule type" value="Genomic_DNA"/>
</dbReference>
<name>A0A4Y2I288_ARAVE</name>
<gene>
    <name evidence="2" type="ORF">AVEN_195438_1</name>
</gene>
<dbReference type="AlphaFoldDB" id="A0A4Y2I288"/>